<evidence type="ECO:0000256" key="4">
    <source>
        <dbReference type="ARBA" id="ARBA00013229"/>
    </source>
</evidence>
<evidence type="ECO:0000256" key="10">
    <source>
        <dbReference type="RuleBase" id="RU000589"/>
    </source>
</evidence>
<dbReference type="EC" id="3.1.1.11" evidence="4 10"/>
<protein>
    <recommendedName>
        <fullName evidence="4 10">Pectinesterase</fullName>
        <ecNumber evidence="4 10">3.1.1.11</ecNumber>
    </recommendedName>
</protein>
<reference evidence="12 13" key="1">
    <citation type="submission" date="2024-01" db="EMBL/GenBank/DDBJ databases">
        <title>The complete chloroplast genome sequence of Lithospermum erythrorhizon: insights into the phylogenetic relationship among Boraginaceae species and the maternal lineages of purple gromwells.</title>
        <authorList>
            <person name="Okada T."/>
            <person name="Watanabe K."/>
        </authorList>
    </citation>
    <scope>NUCLEOTIDE SEQUENCE [LARGE SCALE GENOMIC DNA]</scope>
</reference>
<dbReference type="Pfam" id="PF01095">
    <property type="entry name" value="Pectinesterase"/>
    <property type="match status" value="1"/>
</dbReference>
<comment type="pathway">
    <text evidence="2 10">Glycan metabolism; pectin degradation; 2-dehydro-3-deoxy-D-gluconate from pectin: step 1/5.</text>
</comment>
<evidence type="ECO:0000256" key="9">
    <source>
        <dbReference type="PROSITE-ProRule" id="PRU10040"/>
    </source>
</evidence>
<evidence type="ECO:0000313" key="12">
    <source>
        <dbReference type="EMBL" id="GAA0151930.1"/>
    </source>
</evidence>
<dbReference type="SUPFAM" id="SSF51126">
    <property type="entry name" value="Pectin lyase-like"/>
    <property type="match status" value="1"/>
</dbReference>
<comment type="catalytic activity">
    <reaction evidence="8 10">
        <text>[(1-&gt;4)-alpha-D-galacturonosyl methyl ester](n) + n H2O = [(1-&gt;4)-alpha-D-galacturonosyl](n) + n methanol + n H(+)</text>
        <dbReference type="Rhea" id="RHEA:22380"/>
        <dbReference type="Rhea" id="RHEA-COMP:14570"/>
        <dbReference type="Rhea" id="RHEA-COMP:14573"/>
        <dbReference type="ChEBI" id="CHEBI:15377"/>
        <dbReference type="ChEBI" id="CHEBI:15378"/>
        <dbReference type="ChEBI" id="CHEBI:17790"/>
        <dbReference type="ChEBI" id="CHEBI:140522"/>
        <dbReference type="ChEBI" id="CHEBI:140523"/>
        <dbReference type="EC" id="3.1.1.11"/>
    </reaction>
</comment>
<evidence type="ECO:0000256" key="8">
    <source>
        <dbReference type="ARBA" id="ARBA00047928"/>
    </source>
</evidence>
<evidence type="ECO:0000313" key="13">
    <source>
        <dbReference type="Proteomes" id="UP001454036"/>
    </source>
</evidence>
<dbReference type="GO" id="GO:0045490">
    <property type="term" value="P:pectin catabolic process"/>
    <property type="evidence" value="ECO:0007669"/>
    <property type="project" value="UniProtKB-UniRule"/>
</dbReference>
<feature type="active site" evidence="9">
    <location>
        <position position="78"/>
    </location>
</feature>
<keyword evidence="6 10" id="KW-0378">Hydrolase</keyword>
<dbReference type="InterPro" id="IPR000070">
    <property type="entry name" value="Pectinesterase_cat"/>
</dbReference>
<dbReference type="Gene3D" id="2.160.20.10">
    <property type="entry name" value="Single-stranded right-handed beta-helix, Pectin lyase-like"/>
    <property type="match status" value="1"/>
</dbReference>
<dbReference type="AlphaFoldDB" id="A0AAV3PJU3"/>
<dbReference type="PANTHER" id="PTHR31321">
    <property type="entry name" value="ACYL-COA THIOESTER HYDROLASE YBHC-RELATED"/>
    <property type="match status" value="1"/>
</dbReference>
<evidence type="ECO:0000256" key="2">
    <source>
        <dbReference type="ARBA" id="ARBA00005184"/>
    </source>
</evidence>
<gene>
    <name evidence="12" type="ORF">LIER_37388</name>
</gene>
<comment type="subcellular location">
    <subcellularLocation>
        <location evidence="1">Secreted</location>
    </subcellularLocation>
</comment>
<evidence type="ECO:0000256" key="5">
    <source>
        <dbReference type="ARBA" id="ARBA00022525"/>
    </source>
</evidence>
<dbReference type="Proteomes" id="UP001454036">
    <property type="component" value="Unassembled WGS sequence"/>
</dbReference>
<accession>A0AAV3PJU3</accession>
<organism evidence="12 13">
    <name type="scientific">Lithospermum erythrorhizon</name>
    <name type="common">Purple gromwell</name>
    <name type="synonym">Lithospermum officinale var. erythrorhizon</name>
    <dbReference type="NCBI Taxonomy" id="34254"/>
    <lineage>
        <taxon>Eukaryota</taxon>
        <taxon>Viridiplantae</taxon>
        <taxon>Streptophyta</taxon>
        <taxon>Embryophyta</taxon>
        <taxon>Tracheophyta</taxon>
        <taxon>Spermatophyta</taxon>
        <taxon>Magnoliopsida</taxon>
        <taxon>eudicotyledons</taxon>
        <taxon>Gunneridae</taxon>
        <taxon>Pentapetalae</taxon>
        <taxon>asterids</taxon>
        <taxon>lamiids</taxon>
        <taxon>Boraginales</taxon>
        <taxon>Boraginaceae</taxon>
        <taxon>Boraginoideae</taxon>
        <taxon>Lithospermeae</taxon>
        <taxon>Lithospermum</taxon>
    </lineage>
</organism>
<evidence type="ECO:0000256" key="6">
    <source>
        <dbReference type="ARBA" id="ARBA00022801"/>
    </source>
</evidence>
<dbReference type="GO" id="GO:0042545">
    <property type="term" value="P:cell wall modification"/>
    <property type="evidence" value="ECO:0007669"/>
    <property type="project" value="UniProtKB-UniRule"/>
</dbReference>
<comment type="similarity">
    <text evidence="3">Belongs to the pectinesterase family.</text>
</comment>
<feature type="domain" description="Pectinesterase catalytic" evidence="11">
    <location>
        <begin position="24"/>
        <end position="210"/>
    </location>
</feature>
<evidence type="ECO:0000259" key="11">
    <source>
        <dbReference type="Pfam" id="PF01095"/>
    </source>
</evidence>
<keyword evidence="13" id="KW-1185">Reference proteome</keyword>
<dbReference type="EMBL" id="BAABME010017931">
    <property type="protein sequence ID" value="GAA0151930.1"/>
    <property type="molecule type" value="Genomic_DNA"/>
</dbReference>
<evidence type="ECO:0000256" key="7">
    <source>
        <dbReference type="ARBA" id="ARBA00023085"/>
    </source>
</evidence>
<keyword evidence="5" id="KW-0964">Secreted</keyword>
<name>A0AAV3PJU3_LITER</name>
<sequence>MEEAIPGLCKSEDLYPSWNILGKIVATAGDTGKQAVALRVSGENAMFYRVRILGTQDTLLDEVGAHYYYQSFIQGSIDFIFGYAKSLYEDCIIHSIAETSGAIAAQHRDSPWSDTGFSFVNCTINGTGKILLGRAWGNYSRITYSYCDIDDIIVPGGWSDWRQPFRQKTVMFREYQCKGKGADRRYRVPWAKALTYPEARNFLNMQFVEGERWLRL</sequence>
<evidence type="ECO:0000256" key="3">
    <source>
        <dbReference type="ARBA" id="ARBA00008891"/>
    </source>
</evidence>
<comment type="caution">
    <text evidence="12">The sequence shown here is derived from an EMBL/GenBank/DDBJ whole genome shotgun (WGS) entry which is preliminary data.</text>
</comment>
<keyword evidence="7 10" id="KW-0063">Aspartyl esterase</keyword>
<dbReference type="InterPro" id="IPR012334">
    <property type="entry name" value="Pectin_lyas_fold"/>
</dbReference>
<dbReference type="GO" id="GO:0030599">
    <property type="term" value="F:pectinesterase activity"/>
    <property type="evidence" value="ECO:0007669"/>
    <property type="project" value="UniProtKB-UniRule"/>
</dbReference>
<dbReference type="PANTHER" id="PTHR31321:SF31">
    <property type="entry name" value="PECTINESTERASE QRT1"/>
    <property type="match status" value="1"/>
</dbReference>
<dbReference type="InterPro" id="IPR033131">
    <property type="entry name" value="Pectinesterase_Asp_AS"/>
</dbReference>
<dbReference type="PROSITE" id="PS00503">
    <property type="entry name" value="PECTINESTERASE_2"/>
    <property type="match status" value="1"/>
</dbReference>
<evidence type="ECO:0000256" key="1">
    <source>
        <dbReference type="ARBA" id="ARBA00004613"/>
    </source>
</evidence>
<proteinExistence type="inferred from homology"/>
<dbReference type="GO" id="GO:0005576">
    <property type="term" value="C:extracellular region"/>
    <property type="evidence" value="ECO:0007669"/>
    <property type="project" value="UniProtKB-SubCell"/>
</dbReference>
<dbReference type="InterPro" id="IPR011050">
    <property type="entry name" value="Pectin_lyase_fold/virulence"/>
</dbReference>